<feature type="transmembrane region" description="Helical" evidence="1">
    <location>
        <begin position="35"/>
        <end position="52"/>
    </location>
</feature>
<feature type="domain" description="EamA" evidence="2">
    <location>
        <begin position="149"/>
        <end position="278"/>
    </location>
</feature>
<dbReference type="SUPFAM" id="SSF103481">
    <property type="entry name" value="Multidrug resistance efflux transporter EmrE"/>
    <property type="match status" value="2"/>
</dbReference>
<feature type="transmembrane region" description="Helical" evidence="1">
    <location>
        <begin position="122"/>
        <end position="138"/>
    </location>
</feature>
<gene>
    <name evidence="3" type="ORF">Q4Q39_00010</name>
</gene>
<feature type="transmembrane region" description="Helical" evidence="1">
    <location>
        <begin position="93"/>
        <end position="110"/>
    </location>
</feature>
<organism evidence="3 4">
    <name type="scientific">Flavivirga amylovorans</name>
    <dbReference type="NCBI Taxonomy" id="870486"/>
    <lineage>
        <taxon>Bacteria</taxon>
        <taxon>Pseudomonadati</taxon>
        <taxon>Bacteroidota</taxon>
        <taxon>Flavobacteriia</taxon>
        <taxon>Flavobacteriales</taxon>
        <taxon>Flavobacteriaceae</taxon>
        <taxon>Flavivirga</taxon>
    </lineage>
</organism>
<keyword evidence="1" id="KW-0812">Transmembrane</keyword>
<proteinExistence type="predicted"/>
<feature type="transmembrane region" description="Helical" evidence="1">
    <location>
        <begin position="150"/>
        <end position="168"/>
    </location>
</feature>
<keyword evidence="4" id="KW-1185">Reference proteome</keyword>
<keyword evidence="1" id="KW-1133">Transmembrane helix</keyword>
<evidence type="ECO:0000313" key="3">
    <source>
        <dbReference type="EMBL" id="MDO5985774.1"/>
    </source>
</evidence>
<dbReference type="RefSeq" id="WP_303280321.1">
    <property type="nucleotide sequence ID" value="NZ_BAABCZ010000016.1"/>
</dbReference>
<dbReference type="EMBL" id="JAUOEM010000001">
    <property type="protein sequence ID" value="MDO5985774.1"/>
    <property type="molecule type" value="Genomic_DNA"/>
</dbReference>
<evidence type="ECO:0000259" key="2">
    <source>
        <dbReference type="Pfam" id="PF00892"/>
    </source>
</evidence>
<feature type="transmembrane region" description="Helical" evidence="1">
    <location>
        <begin position="180"/>
        <end position="201"/>
    </location>
</feature>
<reference evidence="3" key="1">
    <citation type="submission" date="2023-07" db="EMBL/GenBank/DDBJ databases">
        <title>Two novel species in the genus Flavivirga.</title>
        <authorList>
            <person name="Kwon K."/>
        </authorList>
    </citation>
    <scope>NUCLEOTIDE SEQUENCE</scope>
    <source>
        <strain evidence="3">KACC 14157</strain>
    </source>
</reference>
<dbReference type="InterPro" id="IPR000620">
    <property type="entry name" value="EamA_dom"/>
</dbReference>
<keyword evidence="1" id="KW-0472">Membrane</keyword>
<sequence>MNNQHIKNVLELSFATLIVSSSAVLGKYIDMPTPLIIWWRASLALIILYVFCRIKKISLKIYSTKDKSTFFLSALFLGAHWLTYFYSIKLSNVSIGILSLFTFPAITSILEPLFTRTKVNKIHLLMGVLVLIGIYMLVPEFNIENSDVKGILWGVFSALFFSLRNIIIKNSSQKYNGTMIMMYQLLIVTIVLSPVLYFLGISEIKTQYPYIIMLALLATAIGHSLFIKSLKHFSASTASIIISTQPLYAIILAFIFLKEIPDSNIFIGGTLIVSTVIVESILSKKR</sequence>
<feature type="transmembrane region" description="Helical" evidence="1">
    <location>
        <begin position="238"/>
        <end position="257"/>
    </location>
</feature>
<evidence type="ECO:0000256" key="1">
    <source>
        <dbReference type="SAM" id="Phobius"/>
    </source>
</evidence>
<dbReference type="Pfam" id="PF00892">
    <property type="entry name" value="EamA"/>
    <property type="match status" value="2"/>
</dbReference>
<feature type="domain" description="EamA" evidence="2">
    <location>
        <begin position="14"/>
        <end position="137"/>
    </location>
</feature>
<name>A0ABT8WVS2_9FLAO</name>
<protein>
    <submittedName>
        <fullName evidence="3">DMT family transporter</fullName>
    </submittedName>
</protein>
<dbReference type="PANTHER" id="PTHR22911">
    <property type="entry name" value="ACYL-MALONYL CONDENSING ENZYME-RELATED"/>
    <property type="match status" value="1"/>
</dbReference>
<feature type="transmembrane region" description="Helical" evidence="1">
    <location>
        <begin position="263"/>
        <end position="282"/>
    </location>
</feature>
<dbReference type="Proteomes" id="UP001176891">
    <property type="component" value="Unassembled WGS sequence"/>
</dbReference>
<dbReference type="InterPro" id="IPR037185">
    <property type="entry name" value="EmrE-like"/>
</dbReference>
<feature type="transmembrane region" description="Helical" evidence="1">
    <location>
        <begin position="68"/>
        <end position="87"/>
    </location>
</feature>
<accession>A0ABT8WVS2</accession>
<evidence type="ECO:0000313" key="4">
    <source>
        <dbReference type="Proteomes" id="UP001176891"/>
    </source>
</evidence>
<dbReference type="PANTHER" id="PTHR22911:SF79">
    <property type="entry name" value="MOBA-LIKE NTP TRANSFERASE DOMAIN-CONTAINING PROTEIN"/>
    <property type="match status" value="1"/>
</dbReference>
<feature type="transmembrane region" description="Helical" evidence="1">
    <location>
        <begin position="207"/>
        <end position="226"/>
    </location>
</feature>
<comment type="caution">
    <text evidence="3">The sequence shown here is derived from an EMBL/GenBank/DDBJ whole genome shotgun (WGS) entry which is preliminary data.</text>
</comment>